<dbReference type="SUPFAM" id="SSF54862">
    <property type="entry name" value="4Fe-4S ferredoxins"/>
    <property type="match status" value="1"/>
</dbReference>
<sequence length="243" mass="27535">MIAFFSGTGNSKWVAQKLGVLLEQEVVNITSVASDDFIKVKILVIPVYAWGVPRWVKQYLITAELPQKIDIVLTCGDDIGMTDVELRNFFSKRNSRMNSCHSLQMPNTYVALPGFDTDSQDVVSKKMENAHIRLQVIAERLKDSKEVIDVVRGGFPRIKSYILRPLFNHCLTGDKRFKVDTKACIHCNRCADICPVQNVRMTDEGIPKWLHHCADCSACYHVCPKHAIQHSSFTKNKGQKKLI</sequence>
<dbReference type="EMBL" id="CP033459">
    <property type="protein sequence ID" value="QFQ11768.1"/>
    <property type="molecule type" value="Genomic_DNA"/>
</dbReference>
<reference evidence="5 6" key="1">
    <citation type="submission" date="2018-11" db="EMBL/GenBank/DDBJ databases">
        <authorList>
            <person name="Na S.W."/>
            <person name="Baik M."/>
        </authorList>
    </citation>
    <scope>NUCLEOTIDE SEQUENCE [LARGE SCALE GENOMIC DNA]</scope>
    <source>
        <strain evidence="5 6">E39</strain>
    </source>
</reference>
<dbReference type="PROSITE" id="PS00198">
    <property type="entry name" value="4FE4S_FER_1"/>
    <property type="match status" value="2"/>
</dbReference>
<dbReference type="KEGG" id="alq:C7Y71_001295"/>
<keyword evidence="1" id="KW-0479">Metal-binding</keyword>
<evidence type="ECO:0000256" key="2">
    <source>
        <dbReference type="ARBA" id="ARBA00023004"/>
    </source>
</evidence>
<dbReference type="InterPro" id="IPR029039">
    <property type="entry name" value="Flavoprotein-like_sf"/>
</dbReference>
<protein>
    <submittedName>
        <fullName evidence="5">4Fe-4S dicluster domain-containing protein</fullName>
    </submittedName>
</protein>
<evidence type="ECO:0000256" key="1">
    <source>
        <dbReference type="ARBA" id="ARBA00022723"/>
    </source>
</evidence>
<dbReference type="InterPro" id="IPR047964">
    <property type="entry name" value="EFR1-like"/>
</dbReference>
<dbReference type="RefSeq" id="WP_111897856.1">
    <property type="nucleotide sequence ID" value="NZ_CP033459.1"/>
</dbReference>
<organism evidence="5 6">
    <name type="scientific">Pseudoprevotella muciniphila</name>
    <dbReference type="NCBI Taxonomy" id="2133944"/>
    <lineage>
        <taxon>Bacteria</taxon>
        <taxon>Pseudomonadati</taxon>
        <taxon>Bacteroidota</taxon>
        <taxon>Bacteroidia</taxon>
        <taxon>Bacteroidales</taxon>
        <taxon>Prevotellaceae</taxon>
        <taxon>Pseudoprevotella</taxon>
    </lineage>
</organism>
<keyword evidence="2" id="KW-0408">Iron</keyword>
<accession>A0A5P8E4E3</accession>
<proteinExistence type="predicted"/>
<name>A0A5P8E4E3_9BACT</name>
<dbReference type="AlphaFoldDB" id="A0A5P8E4E3"/>
<dbReference type="NCBIfam" id="NF038196">
    <property type="entry name" value="ferrodoxin_EFR1"/>
    <property type="match status" value="1"/>
</dbReference>
<dbReference type="Pfam" id="PF13237">
    <property type="entry name" value="Fer4_10"/>
    <property type="match status" value="1"/>
</dbReference>
<dbReference type="PROSITE" id="PS51379">
    <property type="entry name" value="4FE4S_FER_2"/>
    <property type="match status" value="2"/>
</dbReference>
<gene>
    <name evidence="5" type="ORF">C7Y71_001295</name>
</gene>
<dbReference type="SUPFAM" id="SSF52218">
    <property type="entry name" value="Flavoproteins"/>
    <property type="match status" value="1"/>
</dbReference>
<evidence type="ECO:0000256" key="3">
    <source>
        <dbReference type="ARBA" id="ARBA00023014"/>
    </source>
</evidence>
<keyword evidence="3" id="KW-0411">Iron-sulfur</keyword>
<dbReference type="Proteomes" id="UP000249375">
    <property type="component" value="Chromosome"/>
</dbReference>
<dbReference type="InterPro" id="IPR017896">
    <property type="entry name" value="4Fe4S_Fe-S-bd"/>
</dbReference>
<dbReference type="OrthoDB" id="9813995at2"/>
<evidence type="ECO:0000259" key="4">
    <source>
        <dbReference type="PROSITE" id="PS51379"/>
    </source>
</evidence>
<evidence type="ECO:0000313" key="5">
    <source>
        <dbReference type="EMBL" id="QFQ11768.1"/>
    </source>
</evidence>
<dbReference type="GO" id="GO:0046872">
    <property type="term" value="F:metal ion binding"/>
    <property type="evidence" value="ECO:0007669"/>
    <property type="project" value="UniProtKB-KW"/>
</dbReference>
<dbReference type="InterPro" id="IPR017900">
    <property type="entry name" value="4Fe4S_Fe_S_CS"/>
</dbReference>
<feature type="domain" description="4Fe-4S ferredoxin-type" evidence="4">
    <location>
        <begin position="205"/>
        <end position="233"/>
    </location>
</feature>
<feature type="domain" description="4Fe-4S ferredoxin-type" evidence="4">
    <location>
        <begin position="175"/>
        <end position="204"/>
    </location>
</feature>
<keyword evidence="6" id="KW-1185">Reference proteome</keyword>
<dbReference type="Gene3D" id="3.30.70.20">
    <property type="match status" value="1"/>
</dbReference>
<dbReference type="GO" id="GO:0051536">
    <property type="term" value="F:iron-sulfur cluster binding"/>
    <property type="evidence" value="ECO:0007669"/>
    <property type="project" value="UniProtKB-KW"/>
</dbReference>
<evidence type="ECO:0000313" key="6">
    <source>
        <dbReference type="Proteomes" id="UP000249375"/>
    </source>
</evidence>